<dbReference type="Proteomes" id="UP000724149">
    <property type="component" value="Unassembled WGS sequence"/>
</dbReference>
<dbReference type="InterPro" id="IPR011330">
    <property type="entry name" value="Glyco_hydro/deAcase_b/a-brl"/>
</dbReference>
<dbReference type="RefSeq" id="WP_204719345.1">
    <property type="nucleotide sequence ID" value="NZ_JACSNR010000001.1"/>
</dbReference>
<proteinExistence type="predicted"/>
<name>A0ABS2GLB5_9FIRM</name>
<organism evidence="3 4">
    <name type="scientific">Hydrogenoanaerobacterium saccharovorans</name>
    <dbReference type="NCBI Taxonomy" id="474960"/>
    <lineage>
        <taxon>Bacteria</taxon>
        <taxon>Bacillati</taxon>
        <taxon>Bacillota</taxon>
        <taxon>Clostridia</taxon>
        <taxon>Eubacteriales</taxon>
        <taxon>Oscillospiraceae</taxon>
        <taxon>Hydrogenoanaerobacterium</taxon>
    </lineage>
</organism>
<dbReference type="PANTHER" id="PTHR10587">
    <property type="entry name" value="GLYCOSYL TRANSFERASE-RELATED"/>
    <property type="match status" value="1"/>
</dbReference>
<comment type="caution">
    <text evidence="3">The sequence shown here is derived from an EMBL/GenBank/DDBJ whole genome shotgun (WGS) entry which is preliminary data.</text>
</comment>
<evidence type="ECO:0000259" key="2">
    <source>
        <dbReference type="PROSITE" id="PS51677"/>
    </source>
</evidence>
<dbReference type="PANTHER" id="PTHR10587:SF125">
    <property type="entry name" value="POLYSACCHARIDE DEACETYLASE YHEN-RELATED"/>
    <property type="match status" value="1"/>
</dbReference>
<accession>A0ABS2GLB5</accession>
<evidence type="ECO:0000313" key="4">
    <source>
        <dbReference type="Proteomes" id="UP000724149"/>
    </source>
</evidence>
<dbReference type="EMBL" id="JACSNR010000001">
    <property type="protein sequence ID" value="MBM6922406.1"/>
    <property type="molecule type" value="Genomic_DNA"/>
</dbReference>
<evidence type="ECO:0000256" key="1">
    <source>
        <dbReference type="SAM" id="SignalP"/>
    </source>
</evidence>
<feature type="chain" id="PRO_5046896870" evidence="1">
    <location>
        <begin position="27"/>
        <end position="260"/>
    </location>
</feature>
<dbReference type="InterPro" id="IPR050248">
    <property type="entry name" value="Polysacc_deacetylase_ArnD"/>
</dbReference>
<keyword evidence="1" id="KW-0732">Signal</keyword>
<feature type="signal peptide" evidence="1">
    <location>
        <begin position="1"/>
        <end position="26"/>
    </location>
</feature>
<dbReference type="Gene3D" id="3.20.20.370">
    <property type="entry name" value="Glycoside hydrolase/deacetylase"/>
    <property type="match status" value="1"/>
</dbReference>
<dbReference type="PROSITE" id="PS51677">
    <property type="entry name" value="NODB"/>
    <property type="match status" value="1"/>
</dbReference>
<keyword evidence="4" id="KW-1185">Reference proteome</keyword>
<feature type="domain" description="NodB homology" evidence="2">
    <location>
        <begin position="44"/>
        <end position="239"/>
    </location>
</feature>
<reference evidence="3 4" key="1">
    <citation type="journal article" date="2021" name="Sci. Rep.">
        <title>The distribution of antibiotic resistance genes in chicken gut microbiota commensals.</title>
        <authorList>
            <person name="Juricova H."/>
            <person name="Matiasovicova J."/>
            <person name="Kubasova T."/>
            <person name="Cejkova D."/>
            <person name="Rychlik I."/>
        </authorList>
    </citation>
    <scope>NUCLEOTIDE SEQUENCE [LARGE SCALE GENOMIC DNA]</scope>
    <source>
        <strain evidence="3 4">An564</strain>
    </source>
</reference>
<protein>
    <submittedName>
        <fullName evidence="3">Polysaccharide deacetylase family protein</fullName>
    </submittedName>
</protein>
<dbReference type="InterPro" id="IPR002509">
    <property type="entry name" value="NODB_dom"/>
</dbReference>
<sequence>MNPCRKLRSRLLAVAAMLTLGAIMQAAAPVRPAAEPAGVPLEPRTVYLTFDDGPSRNTEAILSVLREEEVPATFFVTLAEREDYSDAYAALCENGSRVALHCSVHDYDRLYESARSYREDLRELEAGLRELGIPYETLVRLPGGSLNAQADPQVLREILTGLSRDGYTVFDWTVTSGDDGGEGQPVPLPPEEIARNALERGEGQSSPVILLHDSHPFTTTPEAVRQIIRAYKARGYRFGVLTADTRPLVFSDWWDALSGD</sequence>
<dbReference type="SUPFAM" id="SSF88713">
    <property type="entry name" value="Glycoside hydrolase/deacetylase"/>
    <property type="match status" value="1"/>
</dbReference>
<evidence type="ECO:0000313" key="3">
    <source>
        <dbReference type="EMBL" id="MBM6922406.1"/>
    </source>
</evidence>
<gene>
    <name evidence="3" type="ORF">H9X81_01685</name>
</gene>
<dbReference type="Pfam" id="PF01522">
    <property type="entry name" value="Polysacc_deac_1"/>
    <property type="match status" value="1"/>
</dbReference>